<dbReference type="InterPro" id="IPR018445">
    <property type="entry name" value="Put_Phosphate_transp_reg"/>
</dbReference>
<protein>
    <recommendedName>
        <fullName evidence="4">PhoU domain protein</fullName>
    </recommendedName>
</protein>
<dbReference type="Proteomes" id="UP000182521">
    <property type="component" value="Chromosome"/>
</dbReference>
<reference evidence="3" key="1">
    <citation type="submission" date="2014-10" db="EMBL/GenBank/DDBJ databases">
        <authorList>
            <person name="Kuske C.R."/>
            <person name="Challacombe J.F."/>
            <person name="Daligault H.E."/>
            <person name="Davenport K.W."/>
            <person name="Johnson S.L."/>
            <person name="Siddaramappa S."/>
            <person name="Petersen J.M."/>
        </authorList>
    </citation>
    <scope>NUCLEOTIDE SEQUENCE [LARGE SCALE GENOMIC DNA]</scope>
    <source>
        <strain evidence="3">CA97-1460</strain>
    </source>
</reference>
<gene>
    <name evidence="2" type="ORF">KX01_381</name>
</gene>
<dbReference type="OrthoDB" id="9797568at2"/>
<dbReference type="InterPro" id="IPR038078">
    <property type="entry name" value="PhoU-like_sf"/>
</dbReference>
<proteinExistence type="inferred from homology"/>
<comment type="similarity">
    <text evidence="1">Belongs to the UPF0111 family.</text>
</comment>
<dbReference type="AlphaFoldDB" id="A0A1J0KU83"/>
<dbReference type="EMBL" id="CP009654">
    <property type="protein sequence ID" value="APC97239.1"/>
    <property type="molecule type" value="Genomic_DNA"/>
</dbReference>
<dbReference type="RefSeq" id="WP_071663377.1">
    <property type="nucleotide sequence ID" value="NZ_CP009654.1"/>
</dbReference>
<dbReference type="Gene3D" id="1.20.58.220">
    <property type="entry name" value="Phosphate transport system protein phou homolog 2, domain 2"/>
    <property type="match status" value="1"/>
</dbReference>
<evidence type="ECO:0000313" key="3">
    <source>
        <dbReference type="Proteomes" id="UP000182521"/>
    </source>
</evidence>
<dbReference type="PANTHER" id="PTHR37298:SF1">
    <property type="entry name" value="UPF0111 PROTEIN YKAA"/>
    <property type="match status" value="1"/>
</dbReference>
<accession>A0A1J0KU83</accession>
<dbReference type="KEGG" id="frc:KX01_381"/>
<dbReference type="InterPro" id="IPR052912">
    <property type="entry name" value="UPF0111_domain"/>
</dbReference>
<keyword evidence="3" id="KW-1185">Reference proteome</keyword>
<evidence type="ECO:0000256" key="1">
    <source>
        <dbReference type="ARBA" id="ARBA00008591"/>
    </source>
</evidence>
<dbReference type="PANTHER" id="PTHR37298">
    <property type="entry name" value="UPF0111 PROTEIN YKAA"/>
    <property type="match status" value="1"/>
</dbReference>
<sequence length="217" mass="25188">MLRKIVKTLIPNNDDIFFDLLVEASENVEKSAMTLDKLMKERDKLTIAELVEDLRSMRHFAIENASNMDFQLNKHFVTPIDRGELHNISTQILKLNKKIVKIYRYIQILLEEERDNVSLYLTNCVETLRKMTRVLNEMIKALRDGDHKELKKLNVKINELDENVLEDLGHALKKFSDYEGDILLIMKIKDIYKAIESAIGNCSSAGESIMRVHVKEV</sequence>
<dbReference type="Pfam" id="PF01865">
    <property type="entry name" value="PhoU_div"/>
    <property type="match status" value="1"/>
</dbReference>
<evidence type="ECO:0000313" key="2">
    <source>
        <dbReference type="EMBL" id="APC97239.1"/>
    </source>
</evidence>
<dbReference type="STRING" id="1542390.KX01_381"/>
<evidence type="ECO:0008006" key="4">
    <source>
        <dbReference type="Google" id="ProtNLM"/>
    </source>
</evidence>
<organism evidence="2 3">
    <name type="scientific">Francisella frigiditurris</name>
    <dbReference type="NCBI Taxonomy" id="1542390"/>
    <lineage>
        <taxon>Bacteria</taxon>
        <taxon>Pseudomonadati</taxon>
        <taxon>Pseudomonadota</taxon>
        <taxon>Gammaproteobacteria</taxon>
        <taxon>Thiotrichales</taxon>
        <taxon>Francisellaceae</taxon>
        <taxon>Francisella</taxon>
    </lineage>
</organism>
<name>A0A1J0KU83_9GAMM</name>